<keyword evidence="5" id="KW-0812">Transmembrane</keyword>
<dbReference type="PANTHER" id="PTHR22952:SF392">
    <property type="entry name" value="BZIP TRANSCRIPTION FACTOR 12"/>
    <property type="match status" value="1"/>
</dbReference>
<evidence type="ECO:0000313" key="7">
    <source>
        <dbReference type="EMBL" id="KAK7364961.1"/>
    </source>
</evidence>
<keyword evidence="2" id="KW-0238">DNA-binding</keyword>
<keyword evidence="8" id="KW-1185">Reference proteome</keyword>
<organism evidence="7 8">
    <name type="scientific">Phaseolus coccineus</name>
    <name type="common">Scarlet runner bean</name>
    <name type="synonym">Phaseolus multiflorus</name>
    <dbReference type="NCBI Taxonomy" id="3886"/>
    <lineage>
        <taxon>Eukaryota</taxon>
        <taxon>Viridiplantae</taxon>
        <taxon>Streptophyta</taxon>
        <taxon>Embryophyta</taxon>
        <taxon>Tracheophyta</taxon>
        <taxon>Spermatophyta</taxon>
        <taxon>Magnoliopsida</taxon>
        <taxon>eudicotyledons</taxon>
        <taxon>Gunneridae</taxon>
        <taxon>Pentapetalae</taxon>
        <taxon>rosids</taxon>
        <taxon>fabids</taxon>
        <taxon>Fabales</taxon>
        <taxon>Fabaceae</taxon>
        <taxon>Papilionoideae</taxon>
        <taxon>50 kb inversion clade</taxon>
        <taxon>NPAAA clade</taxon>
        <taxon>indigoferoid/millettioid clade</taxon>
        <taxon>Phaseoleae</taxon>
        <taxon>Phaseolus</taxon>
    </lineage>
</organism>
<dbReference type="Gene3D" id="1.20.5.170">
    <property type="match status" value="1"/>
</dbReference>
<evidence type="ECO:0000256" key="3">
    <source>
        <dbReference type="ARBA" id="ARBA00023242"/>
    </source>
</evidence>
<evidence type="ECO:0000259" key="6">
    <source>
        <dbReference type="PROSITE" id="PS50217"/>
    </source>
</evidence>
<reference evidence="7 8" key="1">
    <citation type="submission" date="2024-01" db="EMBL/GenBank/DDBJ databases">
        <title>The genomes of 5 underutilized Papilionoideae crops provide insights into root nodulation and disease resistanc.</title>
        <authorList>
            <person name="Jiang F."/>
        </authorList>
    </citation>
    <scope>NUCLEOTIDE SEQUENCE [LARGE SCALE GENOMIC DNA]</scope>
    <source>
        <strain evidence="7">JINMINGXINNONG_FW02</strain>
        <tissue evidence="7">Leaves</tissue>
    </source>
</reference>
<accession>A0AAN9N3I5</accession>
<keyword evidence="5" id="KW-1133">Transmembrane helix</keyword>
<dbReference type="CDD" id="cd14707">
    <property type="entry name" value="bZIP_plant_BZIP46"/>
    <property type="match status" value="1"/>
</dbReference>
<evidence type="ECO:0000256" key="5">
    <source>
        <dbReference type="SAM" id="Phobius"/>
    </source>
</evidence>
<dbReference type="GO" id="GO:0003700">
    <property type="term" value="F:DNA-binding transcription factor activity"/>
    <property type="evidence" value="ECO:0007669"/>
    <property type="project" value="InterPro"/>
</dbReference>
<dbReference type="PROSITE" id="PS00036">
    <property type="entry name" value="BZIP_BASIC"/>
    <property type="match status" value="1"/>
</dbReference>
<dbReference type="InterPro" id="IPR046347">
    <property type="entry name" value="bZIP_sf"/>
</dbReference>
<evidence type="ECO:0000256" key="4">
    <source>
        <dbReference type="SAM" id="Coils"/>
    </source>
</evidence>
<dbReference type="PANTHER" id="PTHR22952">
    <property type="entry name" value="CAMP-RESPONSE ELEMENT BINDING PROTEIN-RELATED"/>
    <property type="match status" value="1"/>
</dbReference>
<proteinExistence type="predicted"/>
<dbReference type="InterPro" id="IPR004827">
    <property type="entry name" value="bZIP"/>
</dbReference>
<dbReference type="AlphaFoldDB" id="A0AAN9N3I5"/>
<sequence length="213" mass="23395">MPTAAAATAAKTVDNIWNKIVAGAHPHHPVAAGDYIGDTGDYIGGAGDYSGGVGDYRGASAPEFYEGSSLENLSSSSLPVSLSLPLPFHAQGPSSVEPFGMGTAPSNLVHKGRRRVVEEPMDKATLQKQRRMIKNRESAARSRERKQAYTLELEYKVQQLEQENTRLVNEETENRRQRRKQVCNISALLWTSSFACSCLHLHVLVYFSSYAVL</sequence>
<feature type="coiled-coil region" evidence="4">
    <location>
        <begin position="150"/>
        <end position="180"/>
    </location>
</feature>
<gene>
    <name evidence="7" type="ORF">VNO80_13711</name>
</gene>
<evidence type="ECO:0000256" key="1">
    <source>
        <dbReference type="ARBA" id="ARBA00004123"/>
    </source>
</evidence>
<keyword evidence="4" id="KW-0175">Coiled coil</keyword>
<feature type="transmembrane region" description="Helical" evidence="5">
    <location>
        <begin position="185"/>
        <end position="207"/>
    </location>
</feature>
<name>A0AAN9N3I5_PHACN</name>
<evidence type="ECO:0000256" key="2">
    <source>
        <dbReference type="ARBA" id="ARBA00023125"/>
    </source>
</evidence>
<dbReference type="GO" id="GO:0005634">
    <property type="term" value="C:nucleus"/>
    <property type="evidence" value="ECO:0007669"/>
    <property type="project" value="UniProtKB-SubCell"/>
</dbReference>
<keyword evidence="5" id="KW-0472">Membrane</keyword>
<dbReference type="Pfam" id="PF00170">
    <property type="entry name" value="bZIP_1"/>
    <property type="match status" value="1"/>
</dbReference>
<comment type="caution">
    <text evidence="7">The sequence shown here is derived from an EMBL/GenBank/DDBJ whole genome shotgun (WGS) entry which is preliminary data.</text>
</comment>
<keyword evidence="3" id="KW-0539">Nucleus</keyword>
<dbReference type="PROSITE" id="PS50217">
    <property type="entry name" value="BZIP"/>
    <property type="match status" value="1"/>
</dbReference>
<dbReference type="SMART" id="SM00338">
    <property type="entry name" value="BRLZ"/>
    <property type="match status" value="1"/>
</dbReference>
<comment type="subcellular location">
    <subcellularLocation>
        <location evidence="1">Nucleus</location>
    </subcellularLocation>
</comment>
<dbReference type="EMBL" id="JAYMYR010000005">
    <property type="protein sequence ID" value="KAK7364961.1"/>
    <property type="molecule type" value="Genomic_DNA"/>
</dbReference>
<dbReference type="GO" id="GO:0045893">
    <property type="term" value="P:positive regulation of DNA-templated transcription"/>
    <property type="evidence" value="ECO:0007669"/>
    <property type="project" value="InterPro"/>
</dbReference>
<dbReference type="InterPro" id="IPR043452">
    <property type="entry name" value="BZIP46-like"/>
</dbReference>
<evidence type="ECO:0000313" key="8">
    <source>
        <dbReference type="Proteomes" id="UP001374584"/>
    </source>
</evidence>
<dbReference type="Proteomes" id="UP001374584">
    <property type="component" value="Unassembled WGS sequence"/>
</dbReference>
<feature type="domain" description="BZIP" evidence="6">
    <location>
        <begin position="125"/>
        <end position="177"/>
    </location>
</feature>
<protein>
    <recommendedName>
        <fullName evidence="6">BZIP domain-containing protein</fullName>
    </recommendedName>
</protein>
<dbReference type="GO" id="GO:0003677">
    <property type="term" value="F:DNA binding"/>
    <property type="evidence" value="ECO:0007669"/>
    <property type="project" value="UniProtKB-KW"/>
</dbReference>
<dbReference type="SUPFAM" id="SSF57959">
    <property type="entry name" value="Leucine zipper domain"/>
    <property type="match status" value="1"/>
</dbReference>